<evidence type="ECO:0000313" key="5">
    <source>
        <dbReference type="Proteomes" id="UP000245119"/>
    </source>
</evidence>
<proteinExistence type="inferred from homology"/>
<protein>
    <recommendedName>
        <fullName evidence="3">AMP-dependent synthetase/ligase domain-containing protein</fullName>
    </recommendedName>
</protein>
<comment type="similarity">
    <text evidence="1">Belongs to the ATP-dependent AMP-binding enzyme family.</text>
</comment>
<evidence type="ECO:0000259" key="3">
    <source>
        <dbReference type="Pfam" id="PF00501"/>
    </source>
</evidence>
<keyword evidence="5" id="KW-1185">Reference proteome</keyword>
<feature type="domain" description="AMP-dependent synthetase/ligase" evidence="3">
    <location>
        <begin position="84"/>
        <end position="312"/>
    </location>
</feature>
<name>A0A2T7P9W6_POMCA</name>
<evidence type="ECO:0000256" key="2">
    <source>
        <dbReference type="ARBA" id="ARBA00022598"/>
    </source>
</evidence>
<dbReference type="Gene3D" id="3.40.50.980">
    <property type="match status" value="2"/>
</dbReference>
<dbReference type="SUPFAM" id="SSF56801">
    <property type="entry name" value="Acetyl-CoA synthetase-like"/>
    <property type="match status" value="1"/>
</dbReference>
<dbReference type="EMBL" id="PZQS01000005">
    <property type="protein sequence ID" value="PVD30215.1"/>
    <property type="molecule type" value="Genomic_DNA"/>
</dbReference>
<organism evidence="4 5">
    <name type="scientific">Pomacea canaliculata</name>
    <name type="common">Golden apple snail</name>
    <dbReference type="NCBI Taxonomy" id="400727"/>
    <lineage>
        <taxon>Eukaryota</taxon>
        <taxon>Metazoa</taxon>
        <taxon>Spiralia</taxon>
        <taxon>Lophotrochozoa</taxon>
        <taxon>Mollusca</taxon>
        <taxon>Gastropoda</taxon>
        <taxon>Caenogastropoda</taxon>
        <taxon>Architaenioglossa</taxon>
        <taxon>Ampullarioidea</taxon>
        <taxon>Ampullariidae</taxon>
        <taxon>Pomacea</taxon>
    </lineage>
</organism>
<dbReference type="STRING" id="400727.A0A2T7P9W6"/>
<dbReference type="GO" id="GO:0016405">
    <property type="term" value="F:CoA-ligase activity"/>
    <property type="evidence" value="ECO:0007669"/>
    <property type="project" value="TreeGrafter"/>
</dbReference>
<dbReference type="PROSITE" id="PS00455">
    <property type="entry name" value="AMP_BINDING"/>
    <property type="match status" value="1"/>
</dbReference>
<keyword evidence="2" id="KW-0436">Ligase</keyword>
<gene>
    <name evidence="4" type="ORF">C0Q70_09477</name>
</gene>
<sequence>MGPSTDALAHPFIMTSTECLQVNMASEDQEIIFSGRQTDSRRYDQPLWPFLRSRMETFGSRVALFMTRMSVEVPIINYPQVDPYTEQQISYKDLIPLAEKLARALMKLGLTQGKPLCIVSRNSVEFALLIVATHSLGAFVHTPNPLSVPGELRRQLGLSEARLVVTTPEFIGNVEEAAKGLNVDVILVGPRDGHLNFEDLVTLASDDVILPPPPVDPKTAIASLLFSSGTTGLPKGVEITQRNIVAWIHQFQDYDGSVLTVDDTTLLFLQLFHAFGQVLILSASLASGCRVVIQTKFEIDEFLSLVSKYKVSKQRTTSDPRVSATYATP</sequence>
<dbReference type="OrthoDB" id="10253869at2759"/>
<dbReference type="Pfam" id="PF00501">
    <property type="entry name" value="AMP-binding"/>
    <property type="match status" value="1"/>
</dbReference>
<dbReference type="Proteomes" id="UP000245119">
    <property type="component" value="Linkage Group LG5"/>
</dbReference>
<evidence type="ECO:0000256" key="1">
    <source>
        <dbReference type="ARBA" id="ARBA00006432"/>
    </source>
</evidence>
<dbReference type="PANTHER" id="PTHR24096:SF149">
    <property type="entry name" value="AMP-BINDING DOMAIN-CONTAINING PROTEIN-RELATED"/>
    <property type="match status" value="1"/>
</dbReference>
<dbReference type="InterPro" id="IPR020845">
    <property type="entry name" value="AMP-binding_CS"/>
</dbReference>
<dbReference type="AlphaFoldDB" id="A0A2T7P9W6"/>
<evidence type="ECO:0000313" key="4">
    <source>
        <dbReference type="EMBL" id="PVD30215.1"/>
    </source>
</evidence>
<comment type="caution">
    <text evidence="4">The sequence shown here is derived from an EMBL/GenBank/DDBJ whole genome shotgun (WGS) entry which is preliminary data.</text>
</comment>
<accession>A0A2T7P9W6</accession>
<dbReference type="PANTHER" id="PTHR24096">
    <property type="entry name" value="LONG-CHAIN-FATTY-ACID--COA LIGASE"/>
    <property type="match status" value="1"/>
</dbReference>
<dbReference type="InterPro" id="IPR000873">
    <property type="entry name" value="AMP-dep_synth/lig_dom"/>
</dbReference>
<reference evidence="4 5" key="1">
    <citation type="submission" date="2018-04" db="EMBL/GenBank/DDBJ databases">
        <title>The genome of golden apple snail Pomacea canaliculata provides insight into stress tolerance and invasive adaptation.</title>
        <authorList>
            <person name="Liu C."/>
            <person name="Liu B."/>
            <person name="Ren Y."/>
            <person name="Zhang Y."/>
            <person name="Wang H."/>
            <person name="Li S."/>
            <person name="Jiang F."/>
            <person name="Yin L."/>
            <person name="Zhang G."/>
            <person name="Qian W."/>
            <person name="Fan W."/>
        </authorList>
    </citation>
    <scope>NUCLEOTIDE SEQUENCE [LARGE SCALE GENOMIC DNA]</scope>
    <source>
        <strain evidence="4">SZHN2017</strain>
        <tissue evidence="4">Muscle</tissue>
    </source>
</reference>